<protein>
    <recommendedName>
        <fullName evidence="4">M23ase beta-sheet core domain-containing protein</fullName>
    </recommendedName>
</protein>
<dbReference type="InterPro" id="IPR016047">
    <property type="entry name" value="M23ase_b-sheet_dom"/>
</dbReference>
<feature type="region of interest" description="Disordered" evidence="2">
    <location>
        <begin position="275"/>
        <end position="323"/>
    </location>
</feature>
<feature type="signal peptide" evidence="3">
    <location>
        <begin position="1"/>
        <end position="36"/>
    </location>
</feature>
<feature type="compositionally biased region" description="Basic and acidic residues" evidence="2">
    <location>
        <begin position="275"/>
        <end position="284"/>
    </location>
</feature>
<organism evidence="5 6">
    <name type="scientific">Buchananella hordeovulneris</name>
    <dbReference type="NCBI Taxonomy" id="52770"/>
    <lineage>
        <taxon>Bacteria</taxon>
        <taxon>Bacillati</taxon>
        <taxon>Actinomycetota</taxon>
        <taxon>Actinomycetes</taxon>
        <taxon>Actinomycetales</taxon>
        <taxon>Actinomycetaceae</taxon>
        <taxon>Buchananella</taxon>
    </lineage>
</organism>
<feature type="coiled-coil region" evidence="1">
    <location>
        <begin position="95"/>
        <end position="143"/>
    </location>
</feature>
<evidence type="ECO:0000259" key="4">
    <source>
        <dbReference type="Pfam" id="PF01551"/>
    </source>
</evidence>
<dbReference type="GO" id="GO:0004222">
    <property type="term" value="F:metalloendopeptidase activity"/>
    <property type="evidence" value="ECO:0007669"/>
    <property type="project" value="TreeGrafter"/>
</dbReference>
<comment type="caution">
    <text evidence="5">The sequence shown here is derived from an EMBL/GenBank/DDBJ whole genome shotgun (WGS) entry which is preliminary data.</text>
</comment>
<dbReference type="PANTHER" id="PTHR21666">
    <property type="entry name" value="PEPTIDASE-RELATED"/>
    <property type="match status" value="1"/>
</dbReference>
<name>A0A1Q5PW48_9ACTO</name>
<evidence type="ECO:0000256" key="3">
    <source>
        <dbReference type="SAM" id="SignalP"/>
    </source>
</evidence>
<dbReference type="InParanoid" id="A0A1Q5PW48"/>
<feature type="compositionally biased region" description="Low complexity" evidence="2">
    <location>
        <begin position="285"/>
        <end position="303"/>
    </location>
</feature>
<dbReference type="Proteomes" id="UP000185612">
    <property type="component" value="Unassembled WGS sequence"/>
</dbReference>
<dbReference type="Gene3D" id="2.70.70.10">
    <property type="entry name" value="Glucose Permease (Domain IIA)"/>
    <property type="match status" value="1"/>
</dbReference>
<dbReference type="InterPro" id="IPR011055">
    <property type="entry name" value="Dup_hybrid_motif"/>
</dbReference>
<keyword evidence="6" id="KW-1185">Reference proteome</keyword>
<dbReference type="SUPFAM" id="SSF51261">
    <property type="entry name" value="Duplicated hybrid motif"/>
    <property type="match status" value="1"/>
</dbReference>
<dbReference type="AlphaFoldDB" id="A0A1Q5PW48"/>
<proteinExistence type="predicted"/>
<feature type="chain" id="PRO_5012547367" description="M23ase beta-sheet core domain-containing protein" evidence="3">
    <location>
        <begin position="37"/>
        <end position="448"/>
    </location>
</feature>
<evidence type="ECO:0000256" key="1">
    <source>
        <dbReference type="SAM" id="Coils"/>
    </source>
</evidence>
<keyword evidence="1" id="KW-0175">Coiled coil</keyword>
<accession>A0A1Q5PW48</accession>
<dbReference type="RefSeq" id="WP_073824214.1">
    <property type="nucleotide sequence ID" value="NZ_MQVS01000005.1"/>
</dbReference>
<evidence type="ECO:0000256" key="2">
    <source>
        <dbReference type="SAM" id="MobiDB-lite"/>
    </source>
</evidence>
<keyword evidence="3" id="KW-0732">Signal</keyword>
<evidence type="ECO:0000313" key="6">
    <source>
        <dbReference type="Proteomes" id="UP000185612"/>
    </source>
</evidence>
<feature type="domain" description="M23ase beta-sheet core" evidence="4">
    <location>
        <begin position="345"/>
        <end position="444"/>
    </location>
</feature>
<dbReference type="CDD" id="cd12797">
    <property type="entry name" value="M23_peptidase"/>
    <property type="match status" value="1"/>
</dbReference>
<dbReference type="Gene3D" id="6.10.250.3150">
    <property type="match status" value="1"/>
</dbReference>
<reference evidence="6" key="1">
    <citation type="submission" date="2016-12" db="EMBL/GenBank/DDBJ databases">
        <authorList>
            <person name="Meng X."/>
        </authorList>
    </citation>
    <scope>NUCLEOTIDE SEQUENCE [LARGE SCALE GENOMIC DNA]</scope>
    <source>
        <strain evidence="6">DSM 20732</strain>
    </source>
</reference>
<sequence>MNPKTASPRTRRLLAAFVVLLLALGGVLFTHFPALADEKDDLENQQTQAEGQREKLRASLNGIDKSIADTYVQLEGLRAQLPGLREEHAAAVEKAAAAERTHTQITDRLAVAEQQRDDLDAAIEVSEEKIETERSVLADLARRAYRGELSTTSLEIALTSSSPQDFAQRAAAADVATRTRTRSIESLENETALNKNRASRRELVVGQISDLQAEAEVALAEARTAEEAASQALTKVEQAEATAASLSDQLTKDRNSVEKQLADLEKSYNDRAERIKKIDAENRARQQAAAEAERAAQPAAPAAPAAPPANGGSGGGGMFRFPVDGNPEVTSPYGWRIHPILGVPKFHEGVDLGVACGQPQYAIADGEVTEAYFDAGGGNLVYINHGLIDGNSYMSGYLHLEYSTVGVGQYVRRGDVIGYTGTTGRSSGCHVHFEIWQNGATTDPMSWY</sequence>
<dbReference type="PANTHER" id="PTHR21666:SF286">
    <property type="entry name" value="LIPOPROTEIN NLPD"/>
    <property type="match status" value="1"/>
</dbReference>
<dbReference type="InterPro" id="IPR050570">
    <property type="entry name" value="Cell_wall_metabolism_enzyme"/>
</dbReference>
<evidence type="ECO:0000313" key="5">
    <source>
        <dbReference type="EMBL" id="OKL51669.1"/>
    </source>
</evidence>
<dbReference type="STRING" id="52770.BSZ40_05795"/>
<dbReference type="EMBL" id="MQVS01000005">
    <property type="protein sequence ID" value="OKL51669.1"/>
    <property type="molecule type" value="Genomic_DNA"/>
</dbReference>
<dbReference type="OrthoDB" id="1099523at2"/>
<gene>
    <name evidence="5" type="ORF">BSZ40_05795</name>
</gene>
<dbReference type="Pfam" id="PF01551">
    <property type="entry name" value="Peptidase_M23"/>
    <property type="match status" value="1"/>
</dbReference>